<name>A0A839DYI5_9PSEU</name>
<keyword evidence="5" id="KW-1185">Reference proteome</keyword>
<dbReference type="PANTHER" id="PTHR30055">
    <property type="entry name" value="HTH-TYPE TRANSCRIPTIONAL REGULATOR RUTR"/>
    <property type="match status" value="1"/>
</dbReference>
<proteinExistence type="predicted"/>
<evidence type="ECO:0000313" key="5">
    <source>
        <dbReference type="Proteomes" id="UP000569329"/>
    </source>
</evidence>
<keyword evidence="1" id="KW-0238">DNA-binding</keyword>
<gene>
    <name evidence="4" type="ORF">FHX42_003459</name>
</gene>
<protein>
    <submittedName>
        <fullName evidence="4">AcrR family transcriptional regulator</fullName>
    </submittedName>
</protein>
<dbReference type="Proteomes" id="UP000569329">
    <property type="component" value="Unassembled WGS sequence"/>
</dbReference>
<dbReference type="EMBL" id="JACGWZ010000005">
    <property type="protein sequence ID" value="MBA8826083.1"/>
    <property type="molecule type" value="Genomic_DNA"/>
</dbReference>
<dbReference type="InterPro" id="IPR009057">
    <property type="entry name" value="Homeodomain-like_sf"/>
</dbReference>
<evidence type="ECO:0000256" key="1">
    <source>
        <dbReference type="ARBA" id="ARBA00023125"/>
    </source>
</evidence>
<dbReference type="InterPro" id="IPR041586">
    <property type="entry name" value="PsrA_TetR_C"/>
</dbReference>
<dbReference type="InterPro" id="IPR001647">
    <property type="entry name" value="HTH_TetR"/>
</dbReference>
<comment type="caution">
    <text evidence="4">The sequence shown here is derived from an EMBL/GenBank/DDBJ whole genome shotgun (WGS) entry which is preliminary data.</text>
</comment>
<evidence type="ECO:0000313" key="4">
    <source>
        <dbReference type="EMBL" id="MBA8826083.1"/>
    </source>
</evidence>
<dbReference type="SUPFAM" id="SSF46689">
    <property type="entry name" value="Homeodomain-like"/>
    <property type="match status" value="1"/>
</dbReference>
<sequence length="214" mass="23750">MTGRNGAERVSLTRELLLSAAERLFAEHGVAAVSNRRISEAAGQGNNTAVGYHFGGRDDLVRTIVRKHHGQIEHHREAMLARMTPGAGVRDWVSCMLRPVAQHLTELGSPTWYGRFNAQVMTEPDYRDVAVSESLSSPSLARISDQLVRCLPELPRSVWEERRDMSRQLMVHVVAERERALAEGDSTPRETWQEAATGLIDAVTGLWSAPSTVQ</sequence>
<dbReference type="Pfam" id="PF00440">
    <property type="entry name" value="TetR_N"/>
    <property type="match status" value="1"/>
</dbReference>
<dbReference type="GO" id="GO:0000976">
    <property type="term" value="F:transcription cis-regulatory region binding"/>
    <property type="evidence" value="ECO:0007669"/>
    <property type="project" value="TreeGrafter"/>
</dbReference>
<evidence type="ECO:0000259" key="2">
    <source>
        <dbReference type="Pfam" id="PF00440"/>
    </source>
</evidence>
<organism evidence="4 5">
    <name type="scientific">Halosaccharopolyspora lacisalsi</name>
    <dbReference type="NCBI Taxonomy" id="1000566"/>
    <lineage>
        <taxon>Bacteria</taxon>
        <taxon>Bacillati</taxon>
        <taxon>Actinomycetota</taxon>
        <taxon>Actinomycetes</taxon>
        <taxon>Pseudonocardiales</taxon>
        <taxon>Pseudonocardiaceae</taxon>
        <taxon>Halosaccharopolyspora</taxon>
    </lineage>
</organism>
<dbReference type="GO" id="GO:0003700">
    <property type="term" value="F:DNA-binding transcription factor activity"/>
    <property type="evidence" value="ECO:0007669"/>
    <property type="project" value="TreeGrafter"/>
</dbReference>
<dbReference type="Pfam" id="PF17939">
    <property type="entry name" value="TetR_C_30"/>
    <property type="match status" value="1"/>
</dbReference>
<dbReference type="Gene3D" id="1.10.357.10">
    <property type="entry name" value="Tetracycline Repressor, domain 2"/>
    <property type="match status" value="1"/>
</dbReference>
<dbReference type="InterPro" id="IPR050109">
    <property type="entry name" value="HTH-type_TetR-like_transc_reg"/>
</dbReference>
<feature type="domain" description="HTH tetR-type" evidence="2">
    <location>
        <begin position="17"/>
        <end position="62"/>
    </location>
</feature>
<feature type="domain" description="PsrA tetracyclin repressor-like C-terminal" evidence="3">
    <location>
        <begin position="95"/>
        <end position="205"/>
    </location>
</feature>
<accession>A0A839DYI5</accession>
<dbReference type="RefSeq" id="WP_182545367.1">
    <property type="nucleotide sequence ID" value="NZ_JACGWZ010000005.1"/>
</dbReference>
<dbReference type="PANTHER" id="PTHR30055:SF209">
    <property type="entry name" value="POSSIBLE TRANSCRIPTIONAL REGULATORY PROTEIN (PROBABLY TETR-FAMILY)"/>
    <property type="match status" value="1"/>
</dbReference>
<evidence type="ECO:0000259" key="3">
    <source>
        <dbReference type="Pfam" id="PF17939"/>
    </source>
</evidence>
<reference evidence="4 5" key="1">
    <citation type="submission" date="2020-07" db="EMBL/GenBank/DDBJ databases">
        <title>Sequencing the genomes of 1000 actinobacteria strains.</title>
        <authorList>
            <person name="Klenk H.-P."/>
        </authorList>
    </citation>
    <scope>NUCLEOTIDE SEQUENCE [LARGE SCALE GENOMIC DNA]</scope>
    <source>
        <strain evidence="4 5">DSM 45975</strain>
    </source>
</reference>
<dbReference type="AlphaFoldDB" id="A0A839DYI5"/>